<dbReference type="PATRIC" id="fig|1716141.3.peg.12"/>
<proteinExistence type="predicted"/>
<sequence length="121" mass="11633">MPGGHAEAAAGTAGGYALGGRPAAEEYALGGRPASGDHAQHAGVRQPVGPVGGPTPGGHADAAAGTAEEYALGGRPAAEEHALDRAPTPQGTASSLGVPAPYRGVPVGGGSRLARGRCRVP</sequence>
<keyword evidence="3" id="KW-1185">Reference proteome</keyword>
<dbReference type="AlphaFoldDB" id="A0A177I0L0"/>
<evidence type="ECO:0000256" key="1">
    <source>
        <dbReference type="SAM" id="MobiDB-lite"/>
    </source>
</evidence>
<reference evidence="2 3" key="1">
    <citation type="submission" date="2015-12" db="EMBL/GenBank/DDBJ databases">
        <title>Genome sequence of Streptomyces sp. G25.</title>
        <authorList>
            <person name="Poehlein A."/>
            <person name="Roettig A."/>
            <person name="Hiessl S."/>
            <person name="Hauschild P."/>
            <person name="Schauer J."/>
            <person name="Madkour M.H."/>
            <person name="Al-Ansari A.M."/>
            <person name="Almakishah N.H."/>
            <person name="Steinbuechel A."/>
            <person name="Daniel R."/>
        </authorList>
    </citation>
    <scope>NUCLEOTIDE SEQUENCE [LARGE SCALE GENOMIC DNA]</scope>
    <source>
        <strain evidence="3">G25(2015)</strain>
    </source>
</reference>
<protein>
    <submittedName>
        <fullName evidence="2">Uncharacterized protein</fullName>
    </submittedName>
</protein>
<dbReference type="EMBL" id="LOHS01000009">
    <property type="protein sequence ID" value="OAH16596.1"/>
    <property type="molecule type" value="Genomic_DNA"/>
</dbReference>
<dbReference type="Proteomes" id="UP000077381">
    <property type="component" value="Unassembled WGS sequence"/>
</dbReference>
<evidence type="ECO:0000313" key="2">
    <source>
        <dbReference type="EMBL" id="OAH16596.1"/>
    </source>
</evidence>
<comment type="caution">
    <text evidence="2">The sequence shown here is derived from an EMBL/GenBank/DDBJ whole genome shotgun (WGS) entry which is preliminary data.</text>
</comment>
<organism evidence="2 3">
    <name type="scientific">Streptomyces jeddahensis</name>
    <dbReference type="NCBI Taxonomy" id="1716141"/>
    <lineage>
        <taxon>Bacteria</taxon>
        <taxon>Bacillati</taxon>
        <taxon>Actinomycetota</taxon>
        <taxon>Actinomycetes</taxon>
        <taxon>Kitasatosporales</taxon>
        <taxon>Streptomycetaceae</taxon>
        <taxon>Streptomyces</taxon>
    </lineage>
</organism>
<feature type="region of interest" description="Disordered" evidence="1">
    <location>
        <begin position="27"/>
        <end position="121"/>
    </location>
</feature>
<feature type="compositionally biased region" description="Low complexity" evidence="1">
    <location>
        <begin position="57"/>
        <end position="74"/>
    </location>
</feature>
<name>A0A177I0L0_9ACTN</name>
<evidence type="ECO:0000313" key="3">
    <source>
        <dbReference type="Proteomes" id="UP000077381"/>
    </source>
</evidence>
<gene>
    <name evidence="2" type="ORF">STSP_00070</name>
</gene>
<accession>A0A177I0L0</accession>